<dbReference type="SUPFAM" id="SSF56219">
    <property type="entry name" value="DNase I-like"/>
    <property type="match status" value="1"/>
</dbReference>
<dbReference type="PANTHER" id="PTHR42834">
    <property type="entry name" value="ENDONUCLEASE/EXONUCLEASE/PHOSPHATASE FAMILY PROTEIN (AFU_ORTHOLOGUE AFUA_3G09210)"/>
    <property type="match status" value="1"/>
</dbReference>
<accession>D2R6D7</accession>
<reference evidence="2 3" key="1">
    <citation type="journal article" date="2009" name="Stand. Genomic Sci.">
        <title>Complete genome sequence of Pirellula staleyi type strain (ATCC 27377).</title>
        <authorList>
            <person name="Clum A."/>
            <person name="Tindall B.J."/>
            <person name="Sikorski J."/>
            <person name="Ivanova N."/>
            <person name="Mavrommatis K."/>
            <person name="Lucas S."/>
            <person name="Glavina del Rio T."/>
            <person name="Nolan M."/>
            <person name="Chen F."/>
            <person name="Tice H."/>
            <person name="Pitluck S."/>
            <person name="Cheng J.F."/>
            <person name="Chertkov O."/>
            <person name="Brettin T."/>
            <person name="Han C."/>
            <person name="Detter J.C."/>
            <person name="Kuske C."/>
            <person name="Bruce D."/>
            <person name="Goodwin L."/>
            <person name="Ovchinikova G."/>
            <person name="Pati A."/>
            <person name="Mikhailova N."/>
            <person name="Chen A."/>
            <person name="Palaniappan K."/>
            <person name="Land M."/>
            <person name="Hauser L."/>
            <person name="Chang Y.J."/>
            <person name="Jeffries C.D."/>
            <person name="Chain P."/>
            <person name="Rohde M."/>
            <person name="Goker M."/>
            <person name="Bristow J."/>
            <person name="Eisen J.A."/>
            <person name="Markowitz V."/>
            <person name="Hugenholtz P."/>
            <person name="Kyrpides N.C."/>
            <person name="Klenk H.P."/>
            <person name="Lapidus A."/>
        </authorList>
    </citation>
    <scope>NUCLEOTIDE SEQUENCE [LARGE SCALE GENOMIC DNA]</scope>
    <source>
        <strain evidence="3">ATCC 27377 / DSM 6068 / ICPB 4128</strain>
    </source>
</reference>
<dbReference type="AlphaFoldDB" id="D2R6D7"/>
<evidence type="ECO:0000313" key="2">
    <source>
        <dbReference type="EMBL" id="ADB15515.1"/>
    </source>
</evidence>
<name>D2R6D7_PIRSD</name>
<keyword evidence="2" id="KW-0540">Nuclease</keyword>
<dbReference type="KEGG" id="psl:Psta_0830"/>
<keyword evidence="2" id="KW-0255">Endonuclease</keyword>
<dbReference type="GO" id="GO:0004527">
    <property type="term" value="F:exonuclease activity"/>
    <property type="evidence" value="ECO:0007669"/>
    <property type="project" value="UniProtKB-KW"/>
</dbReference>
<keyword evidence="2" id="KW-0378">Hydrolase</keyword>
<dbReference type="InterPro" id="IPR005135">
    <property type="entry name" value="Endo/exonuclease/phosphatase"/>
</dbReference>
<evidence type="ECO:0000259" key="1">
    <source>
        <dbReference type="Pfam" id="PF19580"/>
    </source>
</evidence>
<feature type="domain" description="Endonuclease/exonuclease/phosphatase" evidence="1">
    <location>
        <begin position="7"/>
        <end position="263"/>
    </location>
</feature>
<dbReference type="HOGENOM" id="CLU_058620_0_0_0"/>
<dbReference type="EMBL" id="CP001848">
    <property type="protein sequence ID" value="ADB15515.1"/>
    <property type="molecule type" value="Genomic_DNA"/>
</dbReference>
<organism evidence="2 3">
    <name type="scientific">Pirellula staleyi (strain ATCC 27377 / DSM 6068 / ICPB 4128)</name>
    <name type="common">Pirella staleyi</name>
    <dbReference type="NCBI Taxonomy" id="530564"/>
    <lineage>
        <taxon>Bacteria</taxon>
        <taxon>Pseudomonadati</taxon>
        <taxon>Planctomycetota</taxon>
        <taxon>Planctomycetia</taxon>
        <taxon>Pirellulales</taxon>
        <taxon>Pirellulaceae</taxon>
        <taxon>Pirellula</taxon>
    </lineage>
</organism>
<protein>
    <submittedName>
        <fullName evidence="2">Endonuclease/exonuclease/phosphatase</fullName>
    </submittedName>
</protein>
<keyword evidence="2" id="KW-0269">Exonuclease</keyword>
<evidence type="ECO:0000313" key="3">
    <source>
        <dbReference type="Proteomes" id="UP000001887"/>
    </source>
</evidence>
<dbReference type="GO" id="GO:0004519">
    <property type="term" value="F:endonuclease activity"/>
    <property type="evidence" value="ECO:0007669"/>
    <property type="project" value="UniProtKB-KW"/>
</dbReference>
<dbReference type="Pfam" id="PF19580">
    <property type="entry name" value="Exo_endo_phos_3"/>
    <property type="match status" value="1"/>
</dbReference>
<dbReference type="eggNOG" id="COG2374">
    <property type="taxonomic scope" value="Bacteria"/>
</dbReference>
<dbReference type="OrthoDB" id="1398885at2"/>
<dbReference type="STRING" id="530564.Psta_0830"/>
<proteinExistence type="predicted"/>
<dbReference type="InterPro" id="IPR036691">
    <property type="entry name" value="Endo/exonu/phosph_ase_sf"/>
</dbReference>
<gene>
    <name evidence="2" type="ordered locus">Psta_0830</name>
</gene>
<keyword evidence="3" id="KW-1185">Reference proteome</keyword>
<dbReference type="Proteomes" id="UP000001887">
    <property type="component" value="Chromosome"/>
</dbReference>
<dbReference type="Gene3D" id="3.60.10.10">
    <property type="entry name" value="Endonuclease/exonuclease/phosphatase"/>
    <property type="match status" value="1"/>
</dbReference>
<sequence length="309" mass="34970">MATTVRVASFNCENLFARFEFKPNVDLDRISTDGWEINETLFEPNKPEARKITARAIKEANADIIAFQEVENLDVLKRFRNQYLGGFKSYPHAVLIEGNDPRLIDVAVLSREKFPIVSTRSHHHVKANATSRGFVFSRDCLEVDIEVGSQTLTLFVNHLKSMMGGRDQTHERRKLQSTWVKKLVNQRFGTDPGNNPFIVLGDLNDYLDSASDPDSGIRNLVKWNQVENVIERLPAAERWTHYWNGGNEYRQLDYLLVSKSLSSAVQSVEIIRGGLPTRATNYTGPRFPGVGTNDPKASDHCPIVVELKL</sequence>
<dbReference type="PANTHER" id="PTHR42834:SF1">
    <property type="entry name" value="ENDONUCLEASE_EXONUCLEASE_PHOSPHATASE FAMILY PROTEIN (AFU_ORTHOLOGUE AFUA_3G09210)"/>
    <property type="match status" value="1"/>
</dbReference>